<evidence type="ECO:0000313" key="3">
    <source>
        <dbReference type="Proteomes" id="UP001305702"/>
    </source>
</evidence>
<proteinExistence type="predicted"/>
<accession>A0AA96LJU9</accession>
<sequence>MERQLILFDMDDTLIHCNKYFDLVLEQFKDQMTTWFASYRIDPKEFEDKQLEIDTIGVSQFGFTEDHFPQSLVETYEHFAKMTGRSQNEEEKKWLLQIGKSVYEAEVEPYPYMVETLEELQADGHTLYLYTGGVAAIQQRKVEAFKLETFFGNRIFIRQHKTTASLERILTDHGFDRSKTWMIGNSIRTDIIPALETGIHAIYIPAMTEWQYNMMEINVKPQGAFYTVPALTDVRETIKGYVEEKRKTG</sequence>
<dbReference type="PANTHER" id="PTHR43316">
    <property type="entry name" value="HYDROLASE, HALOACID DELAHOGENASE-RELATED"/>
    <property type="match status" value="1"/>
</dbReference>
<dbReference type="Proteomes" id="UP001305702">
    <property type="component" value="Chromosome"/>
</dbReference>
<dbReference type="GO" id="GO:0016787">
    <property type="term" value="F:hydrolase activity"/>
    <property type="evidence" value="ECO:0007669"/>
    <property type="project" value="UniProtKB-KW"/>
</dbReference>
<dbReference type="InterPro" id="IPR023214">
    <property type="entry name" value="HAD_sf"/>
</dbReference>
<dbReference type="EMBL" id="CP130318">
    <property type="protein sequence ID" value="WNQ13430.1"/>
    <property type="molecule type" value="Genomic_DNA"/>
</dbReference>
<dbReference type="InterPro" id="IPR051540">
    <property type="entry name" value="S-2-haloacid_dehalogenase"/>
</dbReference>
<dbReference type="SFLD" id="SFLDG01129">
    <property type="entry name" value="C1.5:_HAD__Beta-PGM__Phosphata"/>
    <property type="match status" value="1"/>
</dbReference>
<dbReference type="AlphaFoldDB" id="A0AA96LJU9"/>
<dbReference type="SUPFAM" id="SSF56784">
    <property type="entry name" value="HAD-like"/>
    <property type="match status" value="1"/>
</dbReference>
<dbReference type="SFLD" id="SFLDS00003">
    <property type="entry name" value="Haloacid_Dehalogenase"/>
    <property type="match status" value="1"/>
</dbReference>
<dbReference type="Pfam" id="PF00702">
    <property type="entry name" value="Hydrolase"/>
    <property type="match status" value="1"/>
</dbReference>
<organism evidence="2 3">
    <name type="scientific">Paenibacillus aurantius</name>
    <dbReference type="NCBI Taxonomy" id="2918900"/>
    <lineage>
        <taxon>Bacteria</taxon>
        <taxon>Bacillati</taxon>
        <taxon>Bacillota</taxon>
        <taxon>Bacilli</taxon>
        <taxon>Bacillales</taxon>
        <taxon>Paenibacillaceae</taxon>
        <taxon>Paenibacillus</taxon>
    </lineage>
</organism>
<evidence type="ECO:0000313" key="2">
    <source>
        <dbReference type="EMBL" id="WNQ13430.1"/>
    </source>
</evidence>
<dbReference type="RefSeq" id="WP_315607210.1">
    <property type="nucleotide sequence ID" value="NZ_CP130318.1"/>
</dbReference>
<dbReference type="Gene3D" id="3.40.50.1000">
    <property type="entry name" value="HAD superfamily/HAD-like"/>
    <property type="match status" value="1"/>
</dbReference>
<keyword evidence="1 2" id="KW-0378">Hydrolase</keyword>
<dbReference type="KEGG" id="paun:MJA45_10530"/>
<keyword evidence="3" id="KW-1185">Reference proteome</keyword>
<gene>
    <name evidence="2" type="ORF">MJA45_10530</name>
</gene>
<dbReference type="EC" id="3.1.3.-" evidence="2"/>
<dbReference type="InterPro" id="IPR023198">
    <property type="entry name" value="PGP-like_dom2"/>
</dbReference>
<reference evidence="2 3" key="1">
    <citation type="submission" date="2022-02" db="EMBL/GenBank/DDBJ databases">
        <title>Paenibacillus sp. MBLB1776 Whole Genome Shotgun Sequencing.</title>
        <authorList>
            <person name="Hwang C.Y."/>
            <person name="Cho E.-S."/>
            <person name="Seo M.-J."/>
        </authorList>
    </citation>
    <scope>NUCLEOTIDE SEQUENCE [LARGE SCALE GENOMIC DNA]</scope>
    <source>
        <strain evidence="2 3">MBLB1776</strain>
    </source>
</reference>
<dbReference type="InterPro" id="IPR036412">
    <property type="entry name" value="HAD-like_sf"/>
</dbReference>
<dbReference type="PANTHER" id="PTHR43316:SF8">
    <property type="entry name" value="HAD FAMILY HYDROLASE"/>
    <property type="match status" value="1"/>
</dbReference>
<evidence type="ECO:0000256" key="1">
    <source>
        <dbReference type="ARBA" id="ARBA00022801"/>
    </source>
</evidence>
<dbReference type="Gene3D" id="1.10.150.240">
    <property type="entry name" value="Putative phosphatase, domain 2"/>
    <property type="match status" value="1"/>
</dbReference>
<protein>
    <submittedName>
        <fullName evidence="2">HAD family hydrolase</fullName>
        <ecNumber evidence="2">3.1.3.-</ecNumber>
    </submittedName>
</protein>
<name>A0AA96LJU9_9BACL</name>